<dbReference type="HOGENOM" id="CLU_040960_1_1_1"/>
<dbReference type="GO" id="GO:0031965">
    <property type="term" value="C:nuclear membrane"/>
    <property type="evidence" value="ECO:0007669"/>
    <property type="project" value="InterPro"/>
</dbReference>
<accession>A0A067PMC1</accession>
<evidence type="ECO:0000256" key="2">
    <source>
        <dbReference type="SAM" id="Phobius"/>
    </source>
</evidence>
<feature type="region of interest" description="Disordered" evidence="1">
    <location>
        <begin position="1"/>
        <end position="99"/>
    </location>
</feature>
<dbReference type="InterPro" id="IPR040202">
    <property type="entry name" value="Brl1/Brr6"/>
</dbReference>
<keyword evidence="2" id="KW-1133">Transmembrane helix</keyword>
<evidence type="ECO:0000313" key="4">
    <source>
        <dbReference type="EMBL" id="KDQ54960.1"/>
    </source>
</evidence>
<dbReference type="InterPro" id="IPR018767">
    <property type="entry name" value="Brl1/Brr6_dom"/>
</dbReference>
<sequence length="426" mass="47498">MASLRSHRSTEAPMDFQFTSRPSSNMKPVWAESQDEQSSPRKRTHTDLNPSTPLFAPTTPGRPTFGTNQNIPFIFQTPAPQSSPSHPWTPPTGFSPAKAFPVPEVRDVDMAELSPQQPEEGGSEQKEGVRAVALGAMRRVFNSRHKASGRDRSRGRLNSSPRRRGDTELEDDYGGTESESENEESGGRGRRTLTRTMSNHYTLNMPAPAPPQSDMPYILLGYLQFFFNLSLILVFLYLLVQFILTVQRDVEQRISEYSMDIIQEIAGCALHYKNNLCSSTPIPAMAAQCRAWETCMNRDPTKVGRAKVGAELIAEVVNGFVEPISWKTLIFTLTSLSFLTLFINTLLSLYRSRLLASSSASAASHPPPPLHGQPSFPALMPHQQHGGYLPSPAPGWTPGPAWEPQTPARRIRRRIEDKRKENDDEL</sequence>
<dbReference type="PANTHER" id="PTHR28136:SF1">
    <property type="entry name" value="NUCLEUS EXPORT PROTEIN BRL1"/>
    <property type="match status" value="1"/>
</dbReference>
<keyword evidence="2" id="KW-0472">Membrane</keyword>
<dbReference type="SMART" id="SM01042">
    <property type="entry name" value="Brr6_like_C_C"/>
    <property type="match status" value="1"/>
</dbReference>
<dbReference type="EMBL" id="KL197727">
    <property type="protein sequence ID" value="KDQ54960.1"/>
    <property type="molecule type" value="Genomic_DNA"/>
</dbReference>
<keyword evidence="2" id="KW-0812">Transmembrane</keyword>
<reference evidence="5" key="1">
    <citation type="journal article" date="2014" name="Proc. Natl. Acad. Sci. U.S.A.">
        <title>Extensive sampling of basidiomycete genomes demonstrates inadequacy of the white-rot/brown-rot paradigm for wood decay fungi.</title>
        <authorList>
            <person name="Riley R."/>
            <person name="Salamov A.A."/>
            <person name="Brown D.W."/>
            <person name="Nagy L.G."/>
            <person name="Floudas D."/>
            <person name="Held B.W."/>
            <person name="Levasseur A."/>
            <person name="Lombard V."/>
            <person name="Morin E."/>
            <person name="Otillar R."/>
            <person name="Lindquist E.A."/>
            <person name="Sun H."/>
            <person name="LaButti K.M."/>
            <person name="Schmutz J."/>
            <person name="Jabbour D."/>
            <person name="Luo H."/>
            <person name="Baker S.E."/>
            <person name="Pisabarro A.G."/>
            <person name="Walton J.D."/>
            <person name="Blanchette R.A."/>
            <person name="Henrissat B."/>
            <person name="Martin F."/>
            <person name="Cullen D."/>
            <person name="Hibbett D.S."/>
            <person name="Grigoriev I.V."/>
        </authorList>
    </citation>
    <scope>NUCLEOTIDE SEQUENCE [LARGE SCALE GENOMIC DNA]</scope>
    <source>
        <strain evidence="5">MUCL 33604</strain>
    </source>
</reference>
<feature type="domain" description="Brl1/Brr6" evidence="3">
    <location>
        <begin position="219"/>
        <end position="351"/>
    </location>
</feature>
<evidence type="ECO:0000313" key="5">
    <source>
        <dbReference type="Proteomes" id="UP000027265"/>
    </source>
</evidence>
<gene>
    <name evidence="4" type="ORF">JAAARDRAFT_160313</name>
</gene>
<feature type="compositionally biased region" description="Acidic residues" evidence="1">
    <location>
        <begin position="168"/>
        <end position="184"/>
    </location>
</feature>
<name>A0A067PMC1_9AGAM</name>
<proteinExistence type="predicted"/>
<dbReference type="OrthoDB" id="5961at2759"/>
<feature type="compositionally biased region" description="Polar residues" evidence="1">
    <location>
        <begin position="17"/>
        <end position="26"/>
    </location>
</feature>
<dbReference type="Proteomes" id="UP000027265">
    <property type="component" value="Unassembled WGS sequence"/>
</dbReference>
<organism evidence="4 5">
    <name type="scientific">Jaapia argillacea MUCL 33604</name>
    <dbReference type="NCBI Taxonomy" id="933084"/>
    <lineage>
        <taxon>Eukaryota</taxon>
        <taxon>Fungi</taxon>
        <taxon>Dikarya</taxon>
        <taxon>Basidiomycota</taxon>
        <taxon>Agaricomycotina</taxon>
        <taxon>Agaricomycetes</taxon>
        <taxon>Agaricomycetidae</taxon>
        <taxon>Jaapiales</taxon>
        <taxon>Jaapiaceae</taxon>
        <taxon>Jaapia</taxon>
    </lineage>
</organism>
<dbReference type="InParanoid" id="A0A067PMC1"/>
<keyword evidence="5" id="KW-1185">Reference proteome</keyword>
<protein>
    <recommendedName>
        <fullName evidence="3">Brl1/Brr6 domain-containing protein</fullName>
    </recommendedName>
</protein>
<feature type="transmembrane region" description="Helical" evidence="2">
    <location>
        <begin position="225"/>
        <end position="244"/>
    </location>
</feature>
<evidence type="ECO:0000256" key="1">
    <source>
        <dbReference type="SAM" id="MobiDB-lite"/>
    </source>
</evidence>
<feature type="transmembrane region" description="Helical" evidence="2">
    <location>
        <begin position="329"/>
        <end position="350"/>
    </location>
</feature>
<dbReference type="GO" id="GO:0006998">
    <property type="term" value="P:nuclear envelope organization"/>
    <property type="evidence" value="ECO:0007669"/>
    <property type="project" value="InterPro"/>
</dbReference>
<evidence type="ECO:0000259" key="3">
    <source>
        <dbReference type="SMART" id="SM01042"/>
    </source>
</evidence>
<feature type="region of interest" description="Disordered" evidence="1">
    <location>
        <begin position="361"/>
        <end position="426"/>
    </location>
</feature>
<dbReference type="AlphaFoldDB" id="A0A067PMC1"/>
<dbReference type="GO" id="GO:0055088">
    <property type="term" value="P:lipid homeostasis"/>
    <property type="evidence" value="ECO:0007669"/>
    <property type="project" value="InterPro"/>
</dbReference>
<dbReference type="PANTHER" id="PTHR28136">
    <property type="entry name" value="NUCLEUS EXPORT PROTEIN BRR6"/>
    <property type="match status" value="1"/>
</dbReference>
<dbReference type="Pfam" id="PF10104">
    <property type="entry name" value="Brr6_like_C_C"/>
    <property type="match status" value="1"/>
</dbReference>
<feature type="compositionally biased region" description="Basic and acidic residues" evidence="1">
    <location>
        <begin position="414"/>
        <end position="426"/>
    </location>
</feature>
<feature type="region of interest" description="Disordered" evidence="1">
    <location>
        <begin position="140"/>
        <end position="192"/>
    </location>
</feature>